<dbReference type="HOGENOM" id="CLU_007884_4_1_9"/>
<dbReference type="KEGG" id="cpo:COPRO5265_1206"/>
<evidence type="ECO:0000313" key="3">
    <source>
        <dbReference type="EMBL" id="ACI17687.1"/>
    </source>
</evidence>
<dbReference type="OrthoDB" id="9801699at2"/>
<reference evidence="4" key="1">
    <citation type="submission" date="2008-08" db="EMBL/GenBank/DDBJ databases">
        <title>The complete genome sequence of Coprothermobacter proteolyticus strain ATCC 5245 / DSM 5265 / BT.</title>
        <authorList>
            <person name="Dodson R.J."/>
            <person name="Durkin A.S."/>
            <person name="Wu M."/>
            <person name="Eisen J."/>
            <person name="Sutton G."/>
        </authorList>
    </citation>
    <scope>NUCLEOTIDE SEQUENCE [LARGE SCALE GENOMIC DNA]</scope>
    <source>
        <strain evidence="4">ATCC 35245 / DSM 5265 / OCM 4 / BT</strain>
    </source>
</reference>
<sequence>MTYDVIIVGGGIQGVATAYELAKRGAGKILLLEKTILTGGSTGSCAAGIRAQFGSEFNVRLMARSLEIFEHMDEELGYSKEYLELWQGGYLVLAYSEKEFEGLKRNAEVQHRFGLDTAILSPEEVQKDFPRVNIDGVVGATYHSRDGHADPFRVTFAYAEAARKLGVEIREWTPVSEILVENGKVRGVKLQDGSEEYADRVLVTAGAWTTALLKTAGVDLPLWGEKHEILITEPWERVLGPMVISFSRGFYIQQRPHGSFIMGLPPVDPEHWYEPEAFDFSSSMDFLMRMAKEATHVLPFLQGVNIVRQWAGLYEMTPDHHHAIGPVDEVEGLWVAAGGSGHGFMFGPVMAEQLSKWMTGSSMDIDLTPLAPGRFKKGALVVEPAVVG</sequence>
<dbReference type="PANTHER" id="PTHR13847">
    <property type="entry name" value="SARCOSINE DEHYDROGENASE-RELATED"/>
    <property type="match status" value="1"/>
</dbReference>
<dbReference type="SUPFAM" id="SSF51905">
    <property type="entry name" value="FAD/NAD(P)-binding domain"/>
    <property type="match status" value="1"/>
</dbReference>
<dbReference type="Gene3D" id="3.30.9.10">
    <property type="entry name" value="D-Amino Acid Oxidase, subunit A, domain 2"/>
    <property type="match status" value="1"/>
</dbReference>
<dbReference type="SUPFAM" id="SSF54373">
    <property type="entry name" value="FAD-linked reductases, C-terminal domain"/>
    <property type="match status" value="1"/>
</dbReference>
<dbReference type="PANTHER" id="PTHR13847:SF287">
    <property type="entry name" value="FAD-DEPENDENT OXIDOREDUCTASE DOMAIN-CONTAINING PROTEIN 1"/>
    <property type="match status" value="1"/>
</dbReference>
<dbReference type="InterPro" id="IPR036188">
    <property type="entry name" value="FAD/NAD-bd_sf"/>
</dbReference>
<proteinExistence type="predicted"/>
<gene>
    <name evidence="3" type="ordered locus">COPRO5265_1206</name>
</gene>
<dbReference type="Gene3D" id="3.50.50.60">
    <property type="entry name" value="FAD/NAD(P)-binding domain"/>
    <property type="match status" value="1"/>
</dbReference>
<accession>B5Y9R7</accession>
<protein>
    <submittedName>
        <fullName evidence="3">Proline dehydrogenase, beta subunit</fullName>
    </submittedName>
</protein>
<dbReference type="RefSeq" id="WP_012544339.1">
    <property type="nucleotide sequence ID" value="NC_011295.1"/>
</dbReference>
<reference evidence="3 4" key="2">
    <citation type="journal article" date="2014" name="Genome Announc.">
        <title>Complete Genome Sequence of Coprothermobacter proteolyticus DSM 5265.</title>
        <authorList>
            <person name="Alexiev A."/>
            <person name="Coil D.A."/>
            <person name="Badger J.H."/>
            <person name="Enticknap J."/>
            <person name="Ward N."/>
            <person name="Robb F.T."/>
            <person name="Eisen J.A."/>
        </authorList>
    </citation>
    <scope>NUCLEOTIDE SEQUENCE [LARGE SCALE GENOMIC DNA]</scope>
    <source>
        <strain evidence="4">ATCC 35245 / DSM 5265 / OCM 4 / BT</strain>
    </source>
</reference>
<evidence type="ECO:0000256" key="1">
    <source>
        <dbReference type="ARBA" id="ARBA00023002"/>
    </source>
</evidence>
<feature type="domain" description="FAD dependent oxidoreductase" evidence="2">
    <location>
        <begin position="4"/>
        <end position="357"/>
    </location>
</feature>
<dbReference type="Proteomes" id="UP000001732">
    <property type="component" value="Chromosome"/>
</dbReference>
<dbReference type="EMBL" id="CP001145">
    <property type="protein sequence ID" value="ACI17687.1"/>
    <property type="molecule type" value="Genomic_DNA"/>
</dbReference>
<dbReference type="AlphaFoldDB" id="B5Y9R7"/>
<organism evidence="3 4">
    <name type="scientific">Coprothermobacter proteolyticus (strain ATCC 35245 / DSM 5265 / OCM 4 / BT)</name>
    <dbReference type="NCBI Taxonomy" id="309798"/>
    <lineage>
        <taxon>Bacteria</taxon>
        <taxon>Pseudomonadati</taxon>
        <taxon>Coprothermobacterota</taxon>
        <taxon>Coprothermobacteria</taxon>
        <taxon>Coprothermobacterales</taxon>
        <taxon>Coprothermobacteraceae</taxon>
        <taxon>Coprothermobacter</taxon>
    </lineage>
</organism>
<evidence type="ECO:0000313" key="4">
    <source>
        <dbReference type="Proteomes" id="UP000001732"/>
    </source>
</evidence>
<keyword evidence="4" id="KW-1185">Reference proteome</keyword>
<dbReference type="GO" id="GO:0005737">
    <property type="term" value="C:cytoplasm"/>
    <property type="evidence" value="ECO:0007669"/>
    <property type="project" value="TreeGrafter"/>
</dbReference>
<keyword evidence="1" id="KW-0560">Oxidoreductase</keyword>
<dbReference type="GO" id="GO:0016491">
    <property type="term" value="F:oxidoreductase activity"/>
    <property type="evidence" value="ECO:0007669"/>
    <property type="project" value="UniProtKB-KW"/>
</dbReference>
<dbReference type="InterPro" id="IPR006076">
    <property type="entry name" value="FAD-dep_OxRdtase"/>
</dbReference>
<dbReference type="Pfam" id="PF01266">
    <property type="entry name" value="DAO"/>
    <property type="match status" value="1"/>
</dbReference>
<evidence type="ECO:0000259" key="2">
    <source>
        <dbReference type="Pfam" id="PF01266"/>
    </source>
</evidence>
<dbReference type="STRING" id="309798.COPRO5265_1206"/>
<name>B5Y9R7_COPPD</name>
<dbReference type="eggNOG" id="COG0665">
    <property type="taxonomic scope" value="Bacteria"/>
</dbReference>